<feature type="compositionally biased region" description="Basic and acidic residues" evidence="2">
    <location>
        <begin position="31"/>
        <end position="40"/>
    </location>
</feature>
<dbReference type="Proteomes" id="UP000469890">
    <property type="component" value="Unassembled WGS sequence"/>
</dbReference>
<dbReference type="GO" id="GO:0005789">
    <property type="term" value="C:endoplasmic reticulum membrane"/>
    <property type="evidence" value="ECO:0007669"/>
    <property type="project" value="TreeGrafter"/>
</dbReference>
<name>A0A8H4BB58_MUCCL</name>
<dbReference type="EMBL" id="JAAECE010000007">
    <property type="protein sequence ID" value="KAF1798684.1"/>
    <property type="molecule type" value="Genomic_DNA"/>
</dbReference>
<evidence type="ECO:0000313" key="6">
    <source>
        <dbReference type="Proteomes" id="UP000469890"/>
    </source>
</evidence>
<protein>
    <submittedName>
        <fullName evidence="5">Rab-GTPase-TBC domain-containing protein</fullName>
    </submittedName>
</protein>
<dbReference type="GO" id="GO:0005096">
    <property type="term" value="F:GTPase activator activity"/>
    <property type="evidence" value="ECO:0007669"/>
    <property type="project" value="UniProtKB-KW"/>
</dbReference>
<dbReference type="SMART" id="SM00164">
    <property type="entry name" value="TBC"/>
    <property type="match status" value="1"/>
</dbReference>
<feature type="domain" description="Rab-GAP TBC" evidence="4">
    <location>
        <begin position="69"/>
        <end position="255"/>
    </location>
</feature>
<evidence type="ECO:0000259" key="4">
    <source>
        <dbReference type="PROSITE" id="PS50086"/>
    </source>
</evidence>
<evidence type="ECO:0000256" key="3">
    <source>
        <dbReference type="SAM" id="Phobius"/>
    </source>
</evidence>
<evidence type="ECO:0000313" key="5">
    <source>
        <dbReference type="EMBL" id="KAF1798684.1"/>
    </source>
</evidence>
<accession>A0A8H4BB58</accession>
<keyword evidence="3" id="KW-0472">Membrane</keyword>
<feature type="compositionally biased region" description="Basic residues" evidence="2">
    <location>
        <begin position="12"/>
        <end position="27"/>
    </location>
</feature>
<feature type="region of interest" description="Disordered" evidence="2">
    <location>
        <begin position="1"/>
        <end position="40"/>
    </location>
</feature>
<dbReference type="SUPFAM" id="SSF47923">
    <property type="entry name" value="Ypt/Rab-GAP domain of gyp1p"/>
    <property type="match status" value="2"/>
</dbReference>
<evidence type="ECO:0000256" key="1">
    <source>
        <dbReference type="ARBA" id="ARBA00022468"/>
    </source>
</evidence>
<evidence type="ECO:0000256" key="2">
    <source>
        <dbReference type="SAM" id="MobiDB-lite"/>
    </source>
</evidence>
<keyword evidence="3" id="KW-0812">Transmembrane</keyword>
<dbReference type="Pfam" id="PF00566">
    <property type="entry name" value="RabGAP-TBC"/>
    <property type="match status" value="1"/>
</dbReference>
<dbReference type="PANTHER" id="PTHR20913:SF7">
    <property type="entry name" value="RE60063P"/>
    <property type="match status" value="1"/>
</dbReference>
<dbReference type="Gene3D" id="1.10.8.1310">
    <property type="match status" value="1"/>
</dbReference>
<dbReference type="GO" id="GO:0006888">
    <property type="term" value="P:endoplasmic reticulum to Golgi vesicle-mediated transport"/>
    <property type="evidence" value="ECO:0007669"/>
    <property type="project" value="TreeGrafter"/>
</dbReference>
<feature type="transmembrane region" description="Helical" evidence="3">
    <location>
        <begin position="397"/>
        <end position="416"/>
    </location>
</feature>
<dbReference type="PROSITE" id="PS50086">
    <property type="entry name" value="TBC_RABGAP"/>
    <property type="match status" value="1"/>
</dbReference>
<sequence length="430" mass="50012">METVDLSFDKNMKRKQRKQRKHLKKKNPSSYKEKPAQDNDEFKDTFKINQALRTENYNLLREIGRETGFTSDAIRRRVWPFLLHCTDLDQDKVIEGSLDVPHKDEEQVNLDVIRSFNSFPKNLDEEDKEKLQKQLKNVIVHVLRSYPSLHYYQGFHDICSVFILLFGEKYACKMMEPVALFFLRDEMYVTMEPVLKQLTILDTIIRLEDLELYDFITEAGVLPYYCLSWVITWCSHDLGDLDKITRLFDLFLSSNPFMAVYFAAAVVLSRRDQVLALPCDTSTIHSFLTKLPKDIDVDSLCQTACELEEKYSVFEIQCQSSIALDQVSAINRFERDWLPLTSLQSLNDTIEDHIIPILQDKDERKPIELVSTASNKQHVHQSKSILQRLQQLDKKDAFLYTLLTVGAGVSLVAMFMSNSDMMRYVLLVCS</sequence>
<dbReference type="InterPro" id="IPR035969">
    <property type="entry name" value="Rab-GAP_TBC_sf"/>
</dbReference>
<comment type="caution">
    <text evidence="5">The sequence shown here is derived from an EMBL/GenBank/DDBJ whole genome shotgun (WGS) entry which is preliminary data.</text>
</comment>
<dbReference type="AlphaFoldDB" id="A0A8H4BB58"/>
<proteinExistence type="predicted"/>
<dbReference type="InterPro" id="IPR000195">
    <property type="entry name" value="Rab-GAP-TBC_dom"/>
</dbReference>
<organism evidence="5 6">
    <name type="scientific">Mucor circinelloides f. lusitanicus</name>
    <name type="common">Mucor racemosus var. lusitanicus</name>
    <dbReference type="NCBI Taxonomy" id="29924"/>
    <lineage>
        <taxon>Eukaryota</taxon>
        <taxon>Fungi</taxon>
        <taxon>Fungi incertae sedis</taxon>
        <taxon>Mucoromycota</taxon>
        <taxon>Mucoromycotina</taxon>
        <taxon>Mucoromycetes</taxon>
        <taxon>Mucorales</taxon>
        <taxon>Mucorineae</taxon>
        <taxon>Mucoraceae</taxon>
        <taxon>Mucor</taxon>
    </lineage>
</organism>
<keyword evidence="1" id="KW-0343">GTPase activation</keyword>
<dbReference type="InterPro" id="IPR045913">
    <property type="entry name" value="TBC20/Gyp8-like"/>
</dbReference>
<dbReference type="Gene3D" id="1.10.472.80">
    <property type="entry name" value="Ypt/Rab-GAP domain of gyp1p, domain 3"/>
    <property type="match status" value="1"/>
</dbReference>
<gene>
    <name evidence="5" type="ORF">FB192DRAFT_1461019</name>
</gene>
<dbReference type="PANTHER" id="PTHR20913">
    <property type="entry name" value="TBC1 DOMAIN FAMILY MEMBER 20/GTPASE"/>
    <property type="match status" value="1"/>
</dbReference>
<keyword evidence="3" id="KW-1133">Transmembrane helix</keyword>
<reference evidence="5 6" key="1">
    <citation type="submission" date="2019-09" db="EMBL/GenBank/DDBJ databases">
        <authorList>
            <consortium name="DOE Joint Genome Institute"/>
            <person name="Mondo S.J."/>
            <person name="Navarro-Mendoza M.I."/>
            <person name="Perez-Arques C."/>
            <person name="Panchal S."/>
            <person name="Nicolas F.E."/>
            <person name="Ganguly P."/>
            <person name="Pangilinan J."/>
            <person name="Grigoriev I."/>
            <person name="Heitman J."/>
            <person name="Sanya K."/>
            <person name="Garre V."/>
        </authorList>
    </citation>
    <scope>NUCLEOTIDE SEQUENCE [LARGE SCALE GENOMIC DNA]</scope>
    <source>
        <strain evidence="5 6">MU402</strain>
    </source>
</reference>